<evidence type="ECO:0000313" key="13">
    <source>
        <dbReference type="Proteomes" id="UP001597463"/>
    </source>
</evidence>
<evidence type="ECO:0000256" key="2">
    <source>
        <dbReference type="ARBA" id="ARBA00004948"/>
    </source>
</evidence>
<comment type="catalytic activity">
    <reaction evidence="10">
        <text>a D-alpha-amino acid + O2 + H2O = a 2-oxocarboxylate + H2O2 + NH4(+)</text>
        <dbReference type="Rhea" id="RHEA:21816"/>
        <dbReference type="ChEBI" id="CHEBI:15377"/>
        <dbReference type="ChEBI" id="CHEBI:15379"/>
        <dbReference type="ChEBI" id="CHEBI:16240"/>
        <dbReference type="ChEBI" id="CHEBI:28938"/>
        <dbReference type="ChEBI" id="CHEBI:35179"/>
        <dbReference type="ChEBI" id="CHEBI:59871"/>
        <dbReference type="EC" id="1.4.3.3"/>
    </reaction>
    <physiologicalReaction direction="left-to-right" evidence="10">
        <dbReference type="Rhea" id="RHEA:21817"/>
    </physiologicalReaction>
</comment>
<keyword evidence="4" id="KW-0285">Flavoprotein</keyword>
<dbReference type="Gene3D" id="3.30.9.10">
    <property type="entry name" value="D-Amino Acid Oxidase, subunit A, domain 2"/>
    <property type="match status" value="1"/>
</dbReference>
<dbReference type="Proteomes" id="UP001597463">
    <property type="component" value="Unassembled WGS sequence"/>
</dbReference>
<evidence type="ECO:0000256" key="10">
    <source>
        <dbReference type="ARBA" id="ARBA00049547"/>
    </source>
</evidence>
<comment type="cofactor">
    <cofactor evidence="1">
        <name>FAD</name>
        <dbReference type="ChEBI" id="CHEBI:57692"/>
    </cofactor>
</comment>
<name>A0ABW5UKZ4_9BURK</name>
<accession>A0ABW5UKZ4</accession>
<dbReference type="SUPFAM" id="SSF51905">
    <property type="entry name" value="FAD/NAD(P)-binding domain"/>
    <property type="match status" value="1"/>
</dbReference>
<gene>
    <name evidence="12" type="primary">thiO</name>
    <name evidence="12" type="ORF">ACFSW6_07900</name>
</gene>
<dbReference type="InterPro" id="IPR036188">
    <property type="entry name" value="FAD/NAD-bd_sf"/>
</dbReference>
<dbReference type="EC" id="1.4.3.3" evidence="8"/>
<evidence type="ECO:0000256" key="9">
    <source>
        <dbReference type="ARBA" id="ARBA00039751"/>
    </source>
</evidence>
<dbReference type="InterPro" id="IPR006076">
    <property type="entry name" value="FAD-dep_OxRdtase"/>
</dbReference>
<evidence type="ECO:0000313" key="12">
    <source>
        <dbReference type="EMBL" id="MFD2754008.1"/>
    </source>
</evidence>
<organism evidence="12 13">
    <name type="scientific">Comamonas terrae</name>
    <dbReference type="NCBI Taxonomy" id="673548"/>
    <lineage>
        <taxon>Bacteria</taxon>
        <taxon>Pseudomonadati</taxon>
        <taxon>Pseudomonadota</taxon>
        <taxon>Betaproteobacteria</taxon>
        <taxon>Burkholderiales</taxon>
        <taxon>Comamonadaceae</taxon>
        <taxon>Comamonas</taxon>
    </lineage>
</organism>
<dbReference type="InterPro" id="IPR012727">
    <property type="entry name" value="Gly_oxidase_ThiO"/>
</dbReference>
<comment type="caution">
    <text evidence="12">The sequence shown here is derived from an EMBL/GenBank/DDBJ whole genome shotgun (WGS) entry which is preliminary data.</text>
</comment>
<evidence type="ECO:0000256" key="3">
    <source>
        <dbReference type="ARBA" id="ARBA00006730"/>
    </source>
</evidence>
<keyword evidence="6" id="KW-0784">Thiamine biosynthesis</keyword>
<evidence type="ECO:0000256" key="4">
    <source>
        <dbReference type="ARBA" id="ARBA00022630"/>
    </source>
</evidence>
<dbReference type="GO" id="GO:0043799">
    <property type="term" value="F:glycine oxidase activity"/>
    <property type="evidence" value="ECO:0007669"/>
    <property type="project" value="UniProtKB-EC"/>
</dbReference>
<comment type="similarity">
    <text evidence="3">Belongs to the DAMOX/DASOX family.</text>
</comment>
<dbReference type="SUPFAM" id="SSF54373">
    <property type="entry name" value="FAD-linked reductases, C-terminal domain"/>
    <property type="match status" value="1"/>
</dbReference>
<evidence type="ECO:0000256" key="7">
    <source>
        <dbReference type="ARBA" id="ARBA00023002"/>
    </source>
</evidence>
<keyword evidence="7 12" id="KW-0560">Oxidoreductase</keyword>
<dbReference type="NCBIfam" id="TIGR02352">
    <property type="entry name" value="thiamin_ThiO"/>
    <property type="match status" value="1"/>
</dbReference>
<evidence type="ECO:0000256" key="1">
    <source>
        <dbReference type="ARBA" id="ARBA00001974"/>
    </source>
</evidence>
<comment type="pathway">
    <text evidence="2">Cofactor biosynthesis; thiamine diphosphate biosynthesis.</text>
</comment>
<dbReference type="Gene3D" id="3.50.50.60">
    <property type="entry name" value="FAD/NAD(P)-binding domain"/>
    <property type="match status" value="1"/>
</dbReference>
<reference evidence="13" key="1">
    <citation type="journal article" date="2019" name="Int. J. Syst. Evol. Microbiol.">
        <title>The Global Catalogue of Microorganisms (GCM) 10K type strain sequencing project: providing services to taxonomists for standard genome sequencing and annotation.</title>
        <authorList>
            <consortium name="The Broad Institute Genomics Platform"/>
            <consortium name="The Broad Institute Genome Sequencing Center for Infectious Disease"/>
            <person name="Wu L."/>
            <person name="Ma J."/>
        </authorList>
    </citation>
    <scope>NUCLEOTIDE SEQUENCE [LARGE SCALE GENOMIC DNA]</scope>
    <source>
        <strain evidence="13">TISTR 1906</strain>
    </source>
</reference>
<sequence>MSLLEASSRVAILGGGLMGRLLALALARRGHAIDLYDAQGPAGEGAAARVAAAMLAPLAESAITEPGVVRMGQHGLKRWPELLAQLDAPVFHQQNGTLILWHRQDQGDAQRFFGVLEKNRRINPSLPAMQSLAGAELQACEPALQNRFTQGVYLPGEGQLDNRQLLAALVSTLEHMGVKLHWNSPRELCDFAPGTAGQPDFVFDCRGLGARTQWRQLRGIRGEVVRVHAPEVTLQRPTRLIHPRYPIYIAPKEDHLFVIGATEIESDDMSPASVRSTLELLSAAYTVHPGFAEARIVEIATQCRPTLPDNLPAVRLLAPHVMEVNGLYRHGFMISPAMLDVVLELIDEDGDSALAREFDVAVHRESEHALAAH</sequence>
<evidence type="ECO:0000256" key="6">
    <source>
        <dbReference type="ARBA" id="ARBA00022977"/>
    </source>
</evidence>
<dbReference type="Pfam" id="PF01266">
    <property type="entry name" value="DAO"/>
    <property type="match status" value="1"/>
</dbReference>
<evidence type="ECO:0000259" key="11">
    <source>
        <dbReference type="Pfam" id="PF01266"/>
    </source>
</evidence>
<feature type="domain" description="FAD dependent oxidoreductase" evidence="11">
    <location>
        <begin position="9"/>
        <end position="338"/>
    </location>
</feature>
<dbReference type="EMBL" id="JBHUMV010000003">
    <property type="protein sequence ID" value="MFD2754008.1"/>
    <property type="molecule type" value="Genomic_DNA"/>
</dbReference>
<protein>
    <recommendedName>
        <fullName evidence="9">D-amino-acid oxidase</fullName>
        <ecNumber evidence="8">1.4.3.3</ecNumber>
    </recommendedName>
</protein>
<dbReference type="PANTHER" id="PTHR11530:SF11">
    <property type="entry name" value="D-ASPARTATE OXIDASE"/>
    <property type="match status" value="1"/>
</dbReference>
<evidence type="ECO:0000256" key="5">
    <source>
        <dbReference type="ARBA" id="ARBA00022827"/>
    </source>
</evidence>
<dbReference type="RefSeq" id="WP_083526471.1">
    <property type="nucleotide sequence ID" value="NZ_BCNT01000001.1"/>
</dbReference>
<keyword evidence="5" id="KW-0274">FAD</keyword>
<dbReference type="InterPro" id="IPR023209">
    <property type="entry name" value="DAO"/>
</dbReference>
<evidence type="ECO:0000256" key="8">
    <source>
        <dbReference type="ARBA" id="ARBA00039101"/>
    </source>
</evidence>
<dbReference type="PANTHER" id="PTHR11530">
    <property type="entry name" value="D-AMINO ACID OXIDASE"/>
    <property type="match status" value="1"/>
</dbReference>
<proteinExistence type="inferred from homology"/>
<keyword evidence="13" id="KW-1185">Reference proteome</keyword>